<gene>
    <name evidence="1" type="ORF">Csa_6G124210</name>
</gene>
<keyword evidence="2" id="KW-1185">Reference proteome</keyword>
<organism evidence="1 2">
    <name type="scientific">Cucumis sativus</name>
    <name type="common">Cucumber</name>
    <dbReference type="NCBI Taxonomy" id="3659"/>
    <lineage>
        <taxon>Eukaryota</taxon>
        <taxon>Viridiplantae</taxon>
        <taxon>Streptophyta</taxon>
        <taxon>Embryophyta</taxon>
        <taxon>Tracheophyta</taxon>
        <taxon>Spermatophyta</taxon>
        <taxon>Magnoliopsida</taxon>
        <taxon>eudicotyledons</taxon>
        <taxon>Gunneridae</taxon>
        <taxon>Pentapetalae</taxon>
        <taxon>rosids</taxon>
        <taxon>fabids</taxon>
        <taxon>Cucurbitales</taxon>
        <taxon>Cucurbitaceae</taxon>
        <taxon>Benincaseae</taxon>
        <taxon>Cucumis</taxon>
    </lineage>
</organism>
<name>A0A0A0KG32_CUCSA</name>
<evidence type="ECO:0000313" key="2">
    <source>
        <dbReference type="Proteomes" id="UP000029981"/>
    </source>
</evidence>
<dbReference type="Gramene" id="KGN46706">
    <property type="protein sequence ID" value="KGN46706"/>
    <property type="gene ID" value="Csa_6G124210"/>
</dbReference>
<reference evidence="1 2" key="1">
    <citation type="journal article" date="2009" name="Nat. Genet.">
        <title>The genome of the cucumber, Cucumis sativus L.</title>
        <authorList>
            <person name="Huang S."/>
            <person name="Li R."/>
            <person name="Zhang Z."/>
            <person name="Li L."/>
            <person name="Gu X."/>
            <person name="Fan W."/>
            <person name="Lucas W.J."/>
            <person name="Wang X."/>
            <person name="Xie B."/>
            <person name="Ni P."/>
            <person name="Ren Y."/>
            <person name="Zhu H."/>
            <person name="Li J."/>
            <person name="Lin K."/>
            <person name="Jin W."/>
            <person name="Fei Z."/>
            <person name="Li G."/>
            <person name="Staub J."/>
            <person name="Kilian A."/>
            <person name="van der Vossen E.A."/>
            <person name="Wu Y."/>
            <person name="Guo J."/>
            <person name="He J."/>
            <person name="Jia Z."/>
            <person name="Ren Y."/>
            <person name="Tian G."/>
            <person name="Lu Y."/>
            <person name="Ruan J."/>
            <person name="Qian W."/>
            <person name="Wang M."/>
            <person name="Huang Q."/>
            <person name="Li B."/>
            <person name="Xuan Z."/>
            <person name="Cao J."/>
            <person name="Asan"/>
            <person name="Wu Z."/>
            <person name="Zhang J."/>
            <person name="Cai Q."/>
            <person name="Bai Y."/>
            <person name="Zhao B."/>
            <person name="Han Y."/>
            <person name="Li Y."/>
            <person name="Li X."/>
            <person name="Wang S."/>
            <person name="Shi Q."/>
            <person name="Liu S."/>
            <person name="Cho W.K."/>
            <person name="Kim J.Y."/>
            <person name="Xu Y."/>
            <person name="Heller-Uszynska K."/>
            <person name="Miao H."/>
            <person name="Cheng Z."/>
            <person name="Zhang S."/>
            <person name="Wu J."/>
            <person name="Yang Y."/>
            <person name="Kang H."/>
            <person name="Li M."/>
            <person name="Liang H."/>
            <person name="Ren X."/>
            <person name="Shi Z."/>
            <person name="Wen M."/>
            <person name="Jian M."/>
            <person name="Yang H."/>
            <person name="Zhang G."/>
            <person name="Yang Z."/>
            <person name="Chen R."/>
            <person name="Liu S."/>
            <person name="Li J."/>
            <person name="Ma L."/>
            <person name="Liu H."/>
            <person name="Zhou Y."/>
            <person name="Zhao J."/>
            <person name="Fang X."/>
            <person name="Li G."/>
            <person name="Fang L."/>
            <person name="Li Y."/>
            <person name="Liu D."/>
            <person name="Zheng H."/>
            <person name="Zhang Y."/>
            <person name="Qin N."/>
            <person name="Li Z."/>
            <person name="Yang G."/>
            <person name="Yang S."/>
            <person name="Bolund L."/>
            <person name="Kristiansen K."/>
            <person name="Zheng H."/>
            <person name="Li S."/>
            <person name="Zhang X."/>
            <person name="Yang H."/>
            <person name="Wang J."/>
            <person name="Sun R."/>
            <person name="Zhang B."/>
            <person name="Jiang S."/>
            <person name="Wang J."/>
            <person name="Du Y."/>
            <person name="Li S."/>
        </authorList>
    </citation>
    <scope>NUCLEOTIDE SEQUENCE [LARGE SCALE GENOMIC DNA]</scope>
    <source>
        <strain evidence="2">cv. 9930</strain>
    </source>
</reference>
<reference evidence="1 2" key="4">
    <citation type="journal article" date="2011" name="BMC Genomics">
        <title>RNA-Seq improves annotation of protein-coding genes in the cucumber genome.</title>
        <authorList>
            <person name="Li Z."/>
            <person name="Zhang Z."/>
            <person name="Yan P."/>
            <person name="Huang S."/>
            <person name="Fei Z."/>
            <person name="Lin K."/>
        </authorList>
    </citation>
    <scope>NUCLEOTIDE SEQUENCE [LARGE SCALE GENOMIC DNA]</scope>
    <source>
        <strain evidence="2">cv. 9930</strain>
    </source>
</reference>
<reference evidence="1 2" key="3">
    <citation type="journal article" date="2010" name="BMC Genomics">
        <title>Transcriptome sequencing and comparative analysis of cucumber flowers with different sex types.</title>
        <authorList>
            <person name="Guo S."/>
            <person name="Zheng Y."/>
            <person name="Joung J.G."/>
            <person name="Liu S."/>
            <person name="Zhang Z."/>
            <person name="Crasta O.R."/>
            <person name="Sobral B.W."/>
            <person name="Xu Y."/>
            <person name="Huang S."/>
            <person name="Fei Z."/>
        </authorList>
    </citation>
    <scope>NUCLEOTIDE SEQUENCE [LARGE SCALE GENOMIC DNA]</scope>
    <source>
        <strain evidence="2">cv. 9930</strain>
    </source>
</reference>
<proteinExistence type="predicted"/>
<protein>
    <submittedName>
        <fullName evidence="1">Uncharacterized protein</fullName>
    </submittedName>
</protein>
<dbReference type="EMBL" id="CM002927">
    <property type="protein sequence ID" value="KGN46706.1"/>
    <property type="molecule type" value="Genomic_DNA"/>
</dbReference>
<accession>A0A0A0KG32</accession>
<dbReference type="AlphaFoldDB" id="A0A0A0KG32"/>
<sequence>MQARCPNVHMQGFIGIEQARDSRTMPCNSTSYTGKGFLHIDHSDKVDQVELQKDVTKASKNLMSYGDFLR</sequence>
<evidence type="ECO:0000313" key="1">
    <source>
        <dbReference type="EMBL" id="KGN46706.1"/>
    </source>
</evidence>
<dbReference type="Proteomes" id="UP000029981">
    <property type="component" value="Chromosome 6"/>
</dbReference>
<reference evidence="1 2" key="2">
    <citation type="journal article" date="2009" name="PLoS ONE">
        <title>An integrated genetic and cytogenetic map of the cucumber genome.</title>
        <authorList>
            <person name="Ren Y."/>
            <person name="Zhang Z."/>
            <person name="Liu J."/>
            <person name="Staub J.E."/>
            <person name="Han Y."/>
            <person name="Cheng Z."/>
            <person name="Li X."/>
            <person name="Lu J."/>
            <person name="Miao H."/>
            <person name="Kang H."/>
            <person name="Xie B."/>
            <person name="Gu X."/>
            <person name="Wang X."/>
            <person name="Du Y."/>
            <person name="Jin W."/>
            <person name="Huang S."/>
        </authorList>
    </citation>
    <scope>NUCLEOTIDE SEQUENCE [LARGE SCALE GENOMIC DNA]</scope>
    <source>
        <strain evidence="2">cv. 9930</strain>
    </source>
</reference>